<evidence type="ECO:0000313" key="1">
    <source>
        <dbReference type="EMBL" id="CAA9348656.1"/>
    </source>
</evidence>
<dbReference type="GO" id="GO:0005975">
    <property type="term" value="P:carbohydrate metabolic process"/>
    <property type="evidence" value="ECO:0007669"/>
    <property type="project" value="InterPro"/>
</dbReference>
<organism evidence="1">
    <name type="scientific">uncultured Chloroflexia bacterium</name>
    <dbReference type="NCBI Taxonomy" id="1672391"/>
    <lineage>
        <taxon>Bacteria</taxon>
        <taxon>Bacillati</taxon>
        <taxon>Chloroflexota</taxon>
        <taxon>Chloroflexia</taxon>
        <taxon>environmental samples</taxon>
    </lineage>
</organism>
<accession>A0A6J4M313</accession>
<evidence type="ECO:0008006" key="2">
    <source>
        <dbReference type="Google" id="ProtNLM"/>
    </source>
</evidence>
<dbReference type="SUPFAM" id="SSF88713">
    <property type="entry name" value="Glycoside hydrolase/deacetylase"/>
    <property type="match status" value="1"/>
</dbReference>
<dbReference type="EMBL" id="CADCTR010002361">
    <property type="protein sequence ID" value="CAA9348656.1"/>
    <property type="molecule type" value="Genomic_DNA"/>
</dbReference>
<protein>
    <recommendedName>
        <fullName evidence="2">NodB homology domain-containing protein</fullName>
    </recommendedName>
</protein>
<sequence length="281" mass="31909">PTDYWTTTPWFAPDPHTDEATDPAWYFGSQIKTLQRAEQDIQSHTFAHFDGGLVTPDDWRADFRAWRDVAAPMNVAPATSIAFPWSSSAGMRWDSWQVLVEQGIRSITRTNWNQERFRIADRERYAVRALPGHPTISVVADEYLTPQSLDTVRQGLQRAQLNEGAIDVWSHTEEVATPQQQAGWAEVVNQSDAFWVASVPDIADWQHAVRNVRVELKAESPDYTFRVVNDNAHTLDRLTLQLPFVPERITVDGRSVPVSDTHLIMTIPGQHTAEVILWRAS</sequence>
<feature type="non-terminal residue" evidence="1">
    <location>
        <position position="1"/>
    </location>
</feature>
<name>A0A6J4M313_9CHLR</name>
<dbReference type="AlphaFoldDB" id="A0A6J4M313"/>
<gene>
    <name evidence="1" type="ORF">AVDCRST_MAG93-7008</name>
</gene>
<dbReference type="Gene3D" id="3.20.20.370">
    <property type="entry name" value="Glycoside hydrolase/deacetylase"/>
    <property type="match status" value="1"/>
</dbReference>
<dbReference type="InterPro" id="IPR011330">
    <property type="entry name" value="Glyco_hydro/deAcase_b/a-brl"/>
</dbReference>
<reference evidence="1" key="1">
    <citation type="submission" date="2020-02" db="EMBL/GenBank/DDBJ databases">
        <authorList>
            <person name="Meier V. D."/>
        </authorList>
    </citation>
    <scope>NUCLEOTIDE SEQUENCE</scope>
    <source>
        <strain evidence="1">AVDCRST_MAG93</strain>
    </source>
</reference>
<proteinExistence type="predicted"/>